<reference evidence="4" key="1">
    <citation type="submission" date="2011-07" db="EMBL/GenBank/DDBJ databases">
        <title>Divergent evolution of antigenic variation in African trypanosomes.</title>
        <authorList>
            <person name="Jackson A.P."/>
            <person name="Berry A."/>
            <person name="Allison H.C."/>
            <person name="Burton P."/>
            <person name="Anderson J."/>
            <person name="Aslett M."/>
            <person name="Brown R."/>
            <person name="Corton N."/>
            <person name="Harris D."/>
            <person name="Hauser H."/>
            <person name="Gamble J."/>
            <person name="Gilderthorp R."/>
            <person name="McQuillan J."/>
            <person name="Quail M.A."/>
            <person name="Sanders M."/>
            <person name="Van Tonder A."/>
            <person name="Ginger M.L."/>
            <person name="Donelson J.E."/>
            <person name="Field M.C."/>
            <person name="Barry J.D."/>
            <person name="Berriman M."/>
            <person name="Hertz-Fowler C."/>
        </authorList>
    </citation>
    <scope>NUCLEOTIDE SEQUENCE [LARGE SCALE GENOMIC DNA]</scope>
    <source>
        <strain evidence="4">IL3000</strain>
    </source>
</reference>
<protein>
    <submittedName>
        <fullName evidence="3">WGS project CAEQ00000000 data, annotated contig 1264</fullName>
    </submittedName>
</protein>
<gene>
    <name evidence="3" type="ORF">TCIL3000_0_31680</name>
</gene>
<dbReference type="Gene3D" id="3.30.160.60">
    <property type="entry name" value="Classic Zinc Finger"/>
    <property type="match status" value="1"/>
</dbReference>
<dbReference type="EMBL" id="CAEQ01000645">
    <property type="protein sequence ID" value="CCD12268.1"/>
    <property type="molecule type" value="Genomic_DNA"/>
</dbReference>
<feature type="domain" description="C2H2-type" evidence="2">
    <location>
        <begin position="155"/>
        <end position="177"/>
    </location>
</feature>
<keyword evidence="1" id="KW-0479">Metal-binding</keyword>
<evidence type="ECO:0000313" key="4">
    <source>
        <dbReference type="Proteomes" id="UP000000702"/>
    </source>
</evidence>
<comment type="caution">
    <text evidence="3">The sequence shown here is derived from an EMBL/GenBank/DDBJ whole genome shotgun (WGS) entry which is preliminary data.</text>
</comment>
<dbReference type="PROSITE" id="PS50157">
    <property type="entry name" value="ZINC_FINGER_C2H2_2"/>
    <property type="match status" value="1"/>
</dbReference>
<dbReference type="AlphaFoldDB" id="F9W521"/>
<dbReference type="InterPro" id="IPR036236">
    <property type="entry name" value="Znf_C2H2_sf"/>
</dbReference>
<dbReference type="Proteomes" id="UP000000702">
    <property type="component" value="Unassembled WGS sequence"/>
</dbReference>
<evidence type="ECO:0000256" key="1">
    <source>
        <dbReference type="PROSITE-ProRule" id="PRU00042"/>
    </source>
</evidence>
<reference evidence="3 4" key="2">
    <citation type="journal article" date="2012" name="Proc. Natl. Acad. Sci. U.S.A.">
        <title>Antigenic diversity is generated by distinct evolutionary mechanisms in African trypanosome species.</title>
        <authorList>
            <person name="Jackson A.P."/>
            <person name="Berry A."/>
            <person name="Aslett M."/>
            <person name="Allison H.C."/>
            <person name="Burton P."/>
            <person name="Vavrova-Anderson J."/>
            <person name="Brown R."/>
            <person name="Browne H."/>
            <person name="Corton N."/>
            <person name="Hauser H."/>
            <person name="Gamble J."/>
            <person name="Gilderthorp R."/>
            <person name="Marcello L."/>
            <person name="McQuillan J."/>
            <person name="Otto T.D."/>
            <person name="Quail M.A."/>
            <person name="Sanders M.J."/>
            <person name="van Tonder A."/>
            <person name="Ginger M.L."/>
            <person name="Field M.C."/>
            <person name="Barry J.D."/>
            <person name="Hertz-Fowler C."/>
            <person name="Berriman M."/>
        </authorList>
    </citation>
    <scope>NUCLEOTIDE SEQUENCE [LARGE SCALE GENOMIC DNA]</scope>
    <source>
        <strain evidence="3 4">IL3000</strain>
    </source>
</reference>
<evidence type="ECO:0000259" key="2">
    <source>
        <dbReference type="PROSITE" id="PS50157"/>
    </source>
</evidence>
<keyword evidence="1" id="KW-0862">Zinc</keyword>
<keyword evidence="1" id="KW-0863">Zinc-finger</keyword>
<accession>F9W521</accession>
<name>F9W521_TRYCI</name>
<keyword evidence="4" id="KW-1185">Reference proteome</keyword>
<evidence type="ECO:0000313" key="3">
    <source>
        <dbReference type="EMBL" id="CCD12268.1"/>
    </source>
</evidence>
<proteinExistence type="predicted"/>
<organism evidence="3 4">
    <name type="scientific">Trypanosoma congolense (strain IL3000)</name>
    <dbReference type="NCBI Taxonomy" id="1068625"/>
    <lineage>
        <taxon>Eukaryota</taxon>
        <taxon>Discoba</taxon>
        <taxon>Euglenozoa</taxon>
        <taxon>Kinetoplastea</taxon>
        <taxon>Metakinetoplastina</taxon>
        <taxon>Trypanosomatida</taxon>
        <taxon>Trypanosomatidae</taxon>
        <taxon>Trypanosoma</taxon>
        <taxon>Nannomonas</taxon>
    </lineage>
</organism>
<dbReference type="SMART" id="SM00355">
    <property type="entry name" value="ZnF_C2H2"/>
    <property type="match status" value="2"/>
</dbReference>
<dbReference type="SUPFAM" id="SSF57667">
    <property type="entry name" value="beta-beta-alpha zinc fingers"/>
    <property type="match status" value="1"/>
</dbReference>
<dbReference type="GO" id="GO:0008270">
    <property type="term" value="F:zinc ion binding"/>
    <property type="evidence" value="ECO:0007669"/>
    <property type="project" value="UniProtKB-KW"/>
</dbReference>
<dbReference type="VEuPathDB" id="TriTrypDB:TcIL3000_0_31680"/>
<dbReference type="PROSITE" id="PS00028">
    <property type="entry name" value="ZINC_FINGER_C2H2_1"/>
    <property type="match status" value="1"/>
</dbReference>
<sequence>MHRSFEEGRMPLTHRRVLLDHVRPAPKHTKLDLPGESLLAQFRTGTSKPFGWLHRVLTRKTDRLECRWCRAQGIGGDAVEEQTLAESAVDCANVQEFGRATRQSDPIICPLCNMVCARRKAGVVHLVKIHGLERDCALAMTKKARRAGLTYKNGYTCHVCGDAFERRGLLVEHMTQHPPDGILDLI</sequence>
<dbReference type="InterPro" id="IPR013087">
    <property type="entry name" value="Znf_C2H2_type"/>
</dbReference>